<name>A0ABU8AHK2_9ACTN</name>
<dbReference type="InterPro" id="IPR013762">
    <property type="entry name" value="Integrase-like_cat_sf"/>
</dbReference>
<keyword evidence="3" id="KW-1185">Reference proteome</keyword>
<comment type="caution">
    <text evidence="2">The sequence shown here is derived from an EMBL/GenBank/DDBJ whole genome shotgun (WGS) entry which is preliminary data.</text>
</comment>
<dbReference type="InterPro" id="IPR011010">
    <property type="entry name" value="DNA_brk_join_enz"/>
</dbReference>
<dbReference type="SUPFAM" id="SSF56349">
    <property type="entry name" value="DNA breaking-rejoining enzymes"/>
    <property type="match status" value="1"/>
</dbReference>
<dbReference type="RefSeq" id="WP_334658041.1">
    <property type="nucleotide sequence ID" value="NZ_JARULZ010000001.1"/>
</dbReference>
<evidence type="ECO:0000256" key="1">
    <source>
        <dbReference type="ARBA" id="ARBA00023172"/>
    </source>
</evidence>
<protein>
    <recommendedName>
        <fullName evidence="4">Tyr recombinase domain-containing protein</fullName>
    </recommendedName>
</protein>
<organism evidence="2 3">
    <name type="scientific">Streptomyces bottropensis</name>
    <dbReference type="NCBI Taxonomy" id="42235"/>
    <lineage>
        <taxon>Bacteria</taxon>
        <taxon>Bacillati</taxon>
        <taxon>Actinomycetota</taxon>
        <taxon>Actinomycetes</taxon>
        <taxon>Kitasatosporales</taxon>
        <taxon>Streptomycetaceae</taxon>
        <taxon>Streptomyces</taxon>
    </lineage>
</organism>
<sequence length="68" mass="7025">MDLGAGCGLRQGEIFGLAVDEIDFDGGALHIARQVKLVGPQMVFAPPKGDRARRAIDSAFGKGVSPGS</sequence>
<dbReference type="Gene3D" id="1.10.443.10">
    <property type="entry name" value="Intergrase catalytic core"/>
    <property type="match status" value="1"/>
</dbReference>
<accession>A0ABU8AHK2</accession>
<dbReference type="EMBL" id="JARULZ010000001">
    <property type="protein sequence ID" value="MEH0633167.1"/>
    <property type="molecule type" value="Genomic_DNA"/>
</dbReference>
<evidence type="ECO:0000313" key="2">
    <source>
        <dbReference type="EMBL" id="MEH0633167.1"/>
    </source>
</evidence>
<dbReference type="Proteomes" id="UP001310290">
    <property type="component" value="Unassembled WGS sequence"/>
</dbReference>
<evidence type="ECO:0008006" key="4">
    <source>
        <dbReference type="Google" id="ProtNLM"/>
    </source>
</evidence>
<reference evidence="2" key="1">
    <citation type="submission" date="2023-04" db="EMBL/GenBank/DDBJ databases">
        <title>Genomic diversity of scab-causing Streptomyces spp. in the province of Quebec, Canada.</title>
        <authorList>
            <person name="Biessy A."/>
            <person name="Cadieux M."/>
            <person name="Ciotola M."/>
            <person name="Filion M."/>
        </authorList>
    </citation>
    <scope>NUCLEOTIDE SEQUENCE</scope>
    <source>
        <strain evidence="2">B21-115</strain>
    </source>
</reference>
<evidence type="ECO:0000313" key="3">
    <source>
        <dbReference type="Proteomes" id="UP001310290"/>
    </source>
</evidence>
<gene>
    <name evidence="2" type="ORF">QBA35_07230</name>
</gene>
<proteinExistence type="predicted"/>
<keyword evidence="1" id="KW-0233">DNA recombination</keyword>